<protein>
    <recommendedName>
        <fullName evidence="3">Phage tail assembly protein</fullName>
    </recommendedName>
</protein>
<evidence type="ECO:0008006" key="3">
    <source>
        <dbReference type="Google" id="ProtNLM"/>
    </source>
</evidence>
<evidence type="ECO:0000313" key="1">
    <source>
        <dbReference type="EMBL" id="OGC76302.1"/>
    </source>
</evidence>
<gene>
    <name evidence="1" type="ORF">A2619_05805</name>
</gene>
<dbReference type="EMBL" id="MEWG01000046">
    <property type="protein sequence ID" value="OGC76302.1"/>
    <property type="molecule type" value="Genomic_DNA"/>
</dbReference>
<comment type="caution">
    <text evidence="1">The sequence shown here is derived from an EMBL/GenBank/DDBJ whole genome shotgun (WGS) entry which is preliminary data.</text>
</comment>
<name>A0A1F4X3M6_UNCKA</name>
<accession>A0A1F4X3M6</accession>
<proteinExistence type="predicted"/>
<sequence length="107" mass="11882">MDSIKVLLKSPVTVNEIIYTELTIGKFRAKHFQYLPEEALALEYDDPKAMDKKQMLKLAIGMMPLIAAMANVPKEVVEELEMPDLMGVIEKVGPFLAASLSQETGSK</sequence>
<dbReference type="AlphaFoldDB" id="A0A1F4X3M6"/>
<dbReference type="Proteomes" id="UP000176815">
    <property type="component" value="Unassembled WGS sequence"/>
</dbReference>
<reference evidence="1 2" key="1">
    <citation type="journal article" date="2016" name="Nat. Commun.">
        <title>Thousands of microbial genomes shed light on interconnected biogeochemical processes in an aquifer system.</title>
        <authorList>
            <person name="Anantharaman K."/>
            <person name="Brown C.T."/>
            <person name="Hug L.A."/>
            <person name="Sharon I."/>
            <person name="Castelle C.J."/>
            <person name="Probst A.J."/>
            <person name="Thomas B.C."/>
            <person name="Singh A."/>
            <person name="Wilkins M.J."/>
            <person name="Karaoz U."/>
            <person name="Brodie E.L."/>
            <person name="Williams K.H."/>
            <person name="Hubbard S.S."/>
            <person name="Banfield J.F."/>
        </authorList>
    </citation>
    <scope>NUCLEOTIDE SEQUENCE [LARGE SCALE GENOMIC DNA]</scope>
</reference>
<organism evidence="1 2">
    <name type="scientific">candidate division WWE3 bacterium RIFOXYD1_FULL_39_9</name>
    <dbReference type="NCBI Taxonomy" id="1802649"/>
    <lineage>
        <taxon>Bacteria</taxon>
        <taxon>Katanobacteria</taxon>
    </lineage>
</organism>
<evidence type="ECO:0000313" key="2">
    <source>
        <dbReference type="Proteomes" id="UP000176815"/>
    </source>
</evidence>